<evidence type="ECO:0000256" key="11">
    <source>
        <dbReference type="SAM" id="Phobius"/>
    </source>
</evidence>
<dbReference type="GO" id="GO:0009986">
    <property type="term" value="C:cell surface"/>
    <property type="evidence" value="ECO:0007669"/>
    <property type="project" value="TreeGrafter"/>
</dbReference>
<evidence type="ECO:0000256" key="12">
    <source>
        <dbReference type="SAM" id="SignalP"/>
    </source>
</evidence>
<dbReference type="PROSITE" id="PS50050">
    <property type="entry name" value="TNFR_NGFR_2"/>
    <property type="match status" value="2"/>
</dbReference>
<evidence type="ECO:0000256" key="1">
    <source>
        <dbReference type="ARBA" id="ARBA00004370"/>
    </source>
</evidence>
<proteinExistence type="predicted"/>
<keyword evidence="11" id="KW-1133">Transmembrane helix</keyword>
<dbReference type="Pfam" id="PF00020">
    <property type="entry name" value="TNFR_c6"/>
    <property type="match status" value="2"/>
</dbReference>
<keyword evidence="5 11" id="KW-0472">Membrane</keyword>
<dbReference type="OrthoDB" id="8848202at2759"/>
<evidence type="ECO:0000256" key="7">
    <source>
        <dbReference type="ARBA" id="ARBA00023170"/>
    </source>
</evidence>
<dbReference type="Pfam" id="PF00531">
    <property type="entry name" value="Death"/>
    <property type="match status" value="1"/>
</dbReference>
<feature type="domain" description="TNFR-Cys" evidence="14">
    <location>
        <begin position="71"/>
        <end position="111"/>
    </location>
</feature>
<dbReference type="SMART" id="SM00005">
    <property type="entry name" value="DEATH"/>
    <property type="match status" value="1"/>
</dbReference>
<keyword evidence="16" id="KW-1185">Reference proteome</keyword>
<keyword evidence="11" id="KW-0812">Transmembrane</keyword>
<dbReference type="SMART" id="SM00208">
    <property type="entry name" value="TNFR"/>
    <property type="match status" value="3"/>
</dbReference>
<keyword evidence="4" id="KW-0677">Repeat</keyword>
<dbReference type="SUPFAM" id="SSF57586">
    <property type="entry name" value="TNF receptor-like"/>
    <property type="match status" value="2"/>
</dbReference>
<feature type="repeat" description="TNFR-Cys" evidence="9">
    <location>
        <begin position="112"/>
        <end position="152"/>
    </location>
</feature>
<evidence type="ECO:0000256" key="4">
    <source>
        <dbReference type="ARBA" id="ARBA00022737"/>
    </source>
</evidence>
<evidence type="ECO:0000256" key="5">
    <source>
        <dbReference type="ARBA" id="ARBA00023136"/>
    </source>
</evidence>
<keyword evidence="8" id="KW-0325">Glycoprotein</keyword>
<dbReference type="CDD" id="cd08315">
    <property type="entry name" value="Death_TRAILR_DR4_DR5"/>
    <property type="match status" value="1"/>
</dbReference>
<evidence type="ECO:0000256" key="10">
    <source>
        <dbReference type="SAM" id="MobiDB-lite"/>
    </source>
</evidence>
<accession>A0A672GBV6</accession>
<dbReference type="InterPro" id="IPR052491">
    <property type="entry name" value="TNFRSF10"/>
</dbReference>
<evidence type="ECO:0000256" key="2">
    <source>
        <dbReference type="ARBA" id="ARBA00022703"/>
    </source>
</evidence>
<feature type="disulfide bond" evidence="9">
    <location>
        <begin position="90"/>
        <end position="103"/>
    </location>
</feature>
<dbReference type="Gene3D" id="2.10.50.10">
    <property type="entry name" value="Tumor Necrosis Factor Receptor, subunit A, domain 2"/>
    <property type="match status" value="2"/>
</dbReference>
<keyword evidence="2" id="KW-0053">Apoptosis</keyword>
<dbReference type="OMA" id="HEDRIHY"/>
<dbReference type="PROSITE" id="PS50017">
    <property type="entry name" value="DEATH_DOMAIN"/>
    <property type="match status" value="1"/>
</dbReference>
<keyword evidence="3 12" id="KW-0732">Signal</keyword>
<dbReference type="Gene3D" id="1.10.533.10">
    <property type="entry name" value="Death Domain, Fas"/>
    <property type="match status" value="1"/>
</dbReference>
<dbReference type="PANTHER" id="PTHR46330:SF6">
    <property type="entry name" value="HEMATOPOIETIC DEATH RECEPTOR-RELATED"/>
    <property type="match status" value="1"/>
</dbReference>
<evidence type="ECO:0000256" key="8">
    <source>
        <dbReference type="ARBA" id="ARBA00023180"/>
    </source>
</evidence>
<dbReference type="InterPro" id="IPR011029">
    <property type="entry name" value="DEATH-like_dom_sf"/>
</dbReference>
<feature type="disulfide bond" evidence="9">
    <location>
        <begin position="72"/>
        <end position="87"/>
    </location>
</feature>
<dbReference type="Ensembl" id="ENSSFAT00005016434.1">
    <property type="protein sequence ID" value="ENSSFAP00005015792.1"/>
    <property type="gene ID" value="ENSSFAG00005008420.1"/>
</dbReference>
<dbReference type="InterPro" id="IPR001368">
    <property type="entry name" value="TNFR/NGFR_Cys_rich_reg"/>
</dbReference>
<dbReference type="PANTHER" id="PTHR46330">
    <property type="entry name" value="TUMOR NECROSIS FACTOR RECEPTOR SUPERFAMILY MEMBER 10B"/>
    <property type="match status" value="1"/>
</dbReference>
<reference evidence="15" key="1">
    <citation type="submission" date="2019-06" db="EMBL/GenBank/DDBJ databases">
        <authorList>
            <consortium name="Wellcome Sanger Institute Data Sharing"/>
        </authorList>
    </citation>
    <scope>NUCLEOTIDE SEQUENCE [LARGE SCALE GENOMIC DNA]</scope>
</reference>
<evidence type="ECO:0000256" key="3">
    <source>
        <dbReference type="ARBA" id="ARBA00022729"/>
    </source>
</evidence>
<feature type="disulfide bond" evidence="9">
    <location>
        <begin position="131"/>
        <end position="144"/>
    </location>
</feature>
<evidence type="ECO:0000256" key="9">
    <source>
        <dbReference type="PROSITE-ProRule" id="PRU00206"/>
    </source>
</evidence>
<sequence>MRSFLLVFLACLIVHTGAAPPSSGLNRTQRGAPCRPGVEYRRGNLCCLLCRAGTYVKSHCTTSGAAGQCEECDSGTYTEHDNELTKCLPCTQCRSDQELVKQCSHAEDAKCQCRPGRFCHPDEACEVCKKCVRCKHDEEVVRNCTSTTNTECKKVQSKPDAPSDFTVAIVVCVLLGLAVCVIVVLGLYKWRQRRSDPQPDLPDSVKAELQYSFSSVVRGDAEPWRPSSNNLSLPRQLVRVRPTAGVEEERERLCESLTSSASNSQHSLTGLPAPAASPMPGPRAGLAAPGRPDRMEEEFPKLVPLKGEESLRACFEYFEDLSMDYYRRFFRSLGISDNVIKSCDHQQYEDRIHELLNKWVEKEGRDASLNHLLRALLDLSQKLTAETIKDRALHAGHYLCEVQH</sequence>
<gene>
    <name evidence="15" type="primary">hdr</name>
</gene>
<dbReference type="GO" id="GO:0043065">
    <property type="term" value="P:positive regulation of apoptotic process"/>
    <property type="evidence" value="ECO:0007669"/>
    <property type="project" value="TreeGrafter"/>
</dbReference>
<feature type="disulfide bond" evidence="9">
    <location>
        <begin position="93"/>
        <end position="111"/>
    </location>
</feature>
<dbReference type="SUPFAM" id="SSF47986">
    <property type="entry name" value="DEATH domain"/>
    <property type="match status" value="1"/>
</dbReference>
<keyword evidence="6 9" id="KW-1015">Disulfide bond</keyword>
<feature type="signal peptide" evidence="12">
    <location>
        <begin position="1"/>
        <end position="18"/>
    </location>
</feature>
<feature type="repeat" description="TNFR-Cys" evidence="9">
    <location>
        <begin position="71"/>
        <end position="111"/>
    </location>
</feature>
<dbReference type="InterPro" id="IPR000488">
    <property type="entry name" value="Death_dom"/>
</dbReference>
<protein>
    <submittedName>
        <fullName evidence="15">Tumor necrosis factor receptor superfamily member 10B-like</fullName>
    </submittedName>
</protein>
<feature type="domain" description="TNFR-Cys" evidence="14">
    <location>
        <begin position="112"/>
        <end position="152"/>
    </location>
</feature>
<feature type="disulfide bond" evidence="9">
    <location>
        <begin position="113"/>
        <end position="128"/>
    </location>
</feature>
<comment type="subcellular location">
    <subcellularLocation>
        <location evidence="1">Membrane</location>
    </subcellularLocation>
</comment>
<dbReference type="GO" id="GO:0005886">
    <property type="term" value="C:plasma membrane"/>
    <property type="evidence" value="ECO:0007669"/>
    <property type="project" value="TreeGrafter"/>
</dbReference>
<reference evidence="15" key="2">
    <citation type="submission" date="2025-08" db="UniProtKB">
        <authorList>
            <consortium name="Ensembl"/>
        </authorList>
    </citation>
    <scope>IDENTIFICATION</scope>
</reference>
<evidence type="ECO:0000256" key="6">
    <source>
        <dbReference type="ARBA" id="ARBA00023157"/>
    </source>
</evidence>
<feature type="transmembrane region" description="Helical" evidence="11">
    <location>
        <begin position="165"/>
        <end position="188"/>
    </location>
</feature>
<organism evidence="15 16">
    <name type="scientific">Salarias fasciatus</name>
    <name type="common">Jewelled blenny</name>
    <name type="synonym">Blennius fasciatus</name>
    <dbReference type="NCBI Taxonomy" id="181472"/>
    <lineage>
        <taxon>Eukaryota</taxon>
        <taxon>Metazoa</taxon>
        <taxon>Chordata</taxon>
        <taxon>Craniata</taxon>
        <taxon>Vertebrata</taxon>
        <taxon>Euteleostomi</taxon>
        <taxon>Actinopterygii</taxon>
        <taxon>Neopterygii</taxon>
        <taxon>Teleostei</taxon>
        <taxon>Neoteleostei</taxon>
        <taxon>Acanthomorphata</taxon>
        <taxon>Ovalentaria</taxon>
        <taxon>Blenniimorphae</taxon>
        <taxon>Blenniiformes</taxon>
        <taxon>Blennioidei</taxon>
        <taxon>Blenniidae</taxon>
        <taxon>Salariinae</taxon>
        <taxon>Salarias</taxon>
    </lineage>
</organism>
<evidence type="ECO:0000313" key="15">
    <source>
        <dbReference type="Ensembl" id="ENSSFAP00005015792.1"/>
    </source>
</evidence>
<feature type="compositionally biased region" description="Polar residues" evidence="10">
    <location>
        <begin position="256"/>
        <end position="268"/>
    </location>
</feature>
<feature type="disulfide bond" evidence="9">
    <location>
        <begin position="134"/>
        <end position="152"/>
    </location>
</feature>
<feature type="region of interest" description="Disordered" evidence="10">
    <location>
        <begin position="249"/>
        <end position="293"/>
    </location>
</feature>
<evidence type="ECO:0000313" key="16">
    <source>
        <dbReference type="Proteomes" id="UP000472267"/>
    </source>
</evidence>
<dbReference type="Proteomes" id="UP000472267">
    <property type="component" value="Chromosome 12"/>
</dbReference>
<feature type="chain" id="PRO_5025688537" evidence="12">
    <location>
        <begin position="19"/>
        <end position="404"/>
    </location>
</feature>
<dbReference type="InterPro" id="IPR034029">
    <property type="entry name" value="TNFRSF10A/B_death"/>
</dbReference>
<feature type="domain" description="Death" evidence="13">
    <location>
        <begin position="326"/>
        <end position="392"/>
    </location>
</feature>
<name>A0A672GBV6_SALFA</name>
<keyword evidence="7" id="KW-0675">Receptor</keyword>
<reference evidence="15" key="3">
    <citation type="submission" date="2025-09" db="UniProtKB">
        <authorList>
            <consortium name="Ensembl"/>
        </authorList>
    </citation>
    <scope>IDENTIFICATION</scope>
</reference>
<dbReference type="AlphaFoldDB" id="A0A672GBV6"/>
<dbReference type="InParanoid" id="A0A672GBV6"/>
<evidence type="ECO:0000259" key="14">
    <source>
        <dbReference type="PROSITE" id="PS50050"/>
    </source>
</evidence>
<evidence type="ECO:0000259" key="13">
    <source>
        <dbReference type="PROSITE" id="PS50017"/>
    </source>
</evidence>
<dbReference type="GO" id="GO:0036462">
    <property type="term" value="P:TRAIL-activated apoptotic signaling pathway"/>
    <property type="evidence" value="ECO:0007669"/>
    <property type="project" value="TreeGrafter"/>
</dbReference>